<dbReference type="SUPFAM" id="SSF48264">
    <property type="entry name" value="Cytochrome P450"/>
    <property type="match status" value="1"/>
</dbReference>
<gene>
    <name evidence="9" type="ORF">KHLLAP_LOCUS13150</name>
</gene>
<organism evidence="9 10">
    <name type="scientific">Anthostomella pinea</name>
    <dbReference type="NCBI Taxonomy" id="933095"/>
    <lineage>
        <taxon>Eukaryota</taxon>
        <taxon>Fungi</taxon>
        <taxon>Dikarya</taxon>
        <taxon>Ascomycota</taxon>
        <taxon>Pezizomycotina</taxon>
        <taxon>Sordariomycetes</taxon>
        <taxon>Xylariomycetidae</taxon>
        <taxon>Xylariales</taxon>
        <taxon>Xylariaceae</taxon>
        <taxon>Anthostomella</taxon>
    </lineage>
</organism>
<proteinExistence type="inferred from homology"/>
<comment type="cofactor">
    <cofactor evidence="1">
        <name>heme</name>
        <dbReference type="ChEBI" id="CHEBI:30413"/>
    </cofactor>
</comment>
<reference evidence="9" key="1">
    <citation type="submission" date="2023-10" db="EMBL/GenBank/DDBJ databases">
        <authorList>
            <person name="Hackl T."/>
        </authorList>
    </citation>
    <scope>NUCLEOTIDE SEQUENCE</scope>
</reference>
<dbReference type="PRINTS" id="PR00463">
    <property type="entry name" value="EP450I"/>
</dbReference>
<dbReference type="InterPro" id="IPR050121">
    <property type="entry name" value="Cytochrome_P450_monoxygenase"/>
</dbReference>
<dbReference type="Gene3D" id="1.10.630.10">
    <property type="entry name" value="Cytochrome P450"/>
    <property type="match status" value="1"/>
</dbReference>
<keyword evidence="7" id="KW-0503">Monooxygenase</keyword>
<evidence type="ECO:0000313" key="9">
    <source>
        <dbReference type="EMBL" id="CAJ2512682.1"/>
    </source>
</evidence>
<evidence type="ECO:0000256" key="6">
    <source>
        <dbReference type="ARBA" id="ARBA00023004"/>
    </source>
</evidence>
<protein>
    <submittedName>
        <fullName evidence="9">Uu.00g008010.m01.CDS01</fullName>
    </submittedName>
</protein>
<dbReference type="InterPro" id="IPR002401">
    <property type="entry name" value="Cyt_P450_E_grp-I"/>
</dbReference>
<dbReference type="InterPro" id="IPR001128">
    <property type="entry name" value="Cyt_P450"/>
</dbReference>
<comment type="caution">
    <text evidence="9">The sequence shown here is derived from an EMBL/GenBank/DDBJ whole genome shotgun (WGS) entry which is preliminary data.</text>
</comment>
<evidence type="ECO:0000256" key="7">
    <source>
        <dbReference type="ARBA" id="ARBA00023033"/>
    </source>
</evidence>
<dbReference type="EMBL" id="CAUWAG010000020">
    <property type="protein sequence ID" value="CAJ2512682.1"/>
    <property type="molecule type" value="Genomic_DNA"/>
</dbReference>
<comment type="similarity">
    <text evidence="2">Belongs to the cytochrome P450 family.</text>
</comment>
<dbReference type="Pfam" id="PF00067">
    <property type="entry name" value="p450"/>
    <property type="match status" value="1"/>
</dbReference>
<keyword evidence="8" id="KW-1133">Transmembrane helix</keyword>
<feature type="transmembrane region" description="Helical" evidence="8">
    <location>
        <begin position="12"/>
        <end position="32"/>
    </location>
</feature>
<keyword evidence="5" id="KW-0560">Oxidoreductase</keyword>
<dbReference type="GO" id="GO:0016705">
    <property type="term" value="F:oxidoreductase activity, acting on paired donors, with incorporation or reduction of molecular oxygen"/>
    <property type="evidence" value="ECO:0007669"/>
    <property type="project" value="InterPro"/>
</dbReference>
<keyword evidence="8" id="KW-0472">Membrane</keyword>
<evidence type="ECO:0000313" key="10">
    <source>
        <dbReference type="Proteomes" id="UP001295740"/>
    </source>
</evidence>
<evidence type="ECO:0000256" key="3">
    <source>
        <dbReference type="ARBA" id="ARBA00022617"/>
    </source>
</evidence>
<evidence type="ECO:0000256" key="8">
    <source>
        <dbReference type="SAM" id="Phobius"/>
    </source>
</evidence>
<dbReference type="GO" id="GO:0005506">
    <property type="term" value="F:iron ion binding"/>
    <property type="evidence" value="ECO:0007669"/>
    <property type="project" value="InterPro"/>
</dbReference>
<evidence type="ECO:0000256" key="4">
    <source>
        <dbReference type="ARBA" id="ARBA00022723"/>
    </source>
</evidence>
<dbReference type="InterPro" id="IPR036396">
    <property type="entry name" value="Cyt_P450_sf"/>
</dbReference>
<dbReference type="PANTHER" id="PTHR24305:SF157">
    <property type="entry name" value="N-ACETYLTRYPTOPHAN 6-HYDROXYLASE IVOC-RELATED"/>
    <property type="match status" value="1"/>
</dbReference>
<evidence type="ECO:0000256" key="2">
    <source>
        <dbReference type="ARBA" id="ARBA00010617"/>
    </source>
</evidence>
<dbReference type="Proteomes" id="UP001295740">
    <property type="component" value="Unassembled WGS sequence"/>
</dbReference>
<dbReference type="PANTHER" id="PTHR24305">
    <property type="entry name" value="CYTOCHROME P450"/>
    <property type="match status" value="1"/>
</dbReference>
<dbReference type="AlphaFoldDB" id="A0AAI8VX33"/>
<keyword evidence="10" id="KW-1185">Reference proteome</keyword>
<keyword evidence="6" id="KW-0408">Iron</keyword>
<dbReference type="GO" id="GO:0004497">
    <property type="term" value="F:monooxygenase activity"/>
    <property type="evidence" value="ECO:0007669"/>
    <property type="project" value="UniProtKB-KW"/>
</dbReference>
<sequence length="470" mass="52721">MGIDLAGLSWARLALVVALLYLPWLAFYRLYWHPLARFPGPPLAALTRWYEAYYDVVCGGHPCELHVNDPAFYKQLYTQDGRWDKYGWATAAFGAPTATLHTLDSYQHKRRRAALNPFFSKANVNHRVIGSMTEKLCRRLSALPSGETINLGNAISALTRDIATEVLIGGSFNHLEADDFHAELATLQQNGGEIWRTTKHIRWFGPLMQSLPLSVVEKLGDKGLLNFLSYIEWGMMKITQDILSQFQASGDEFSLGKGEHAPTIVHQVLASDLPPSDKAFEHLSEEVMTVTSAGMETTANSLRVTTYHIFNSPDVLRHLREELTASSVDLSDLETKDGAHLATLEASPYLTAVLMEGLRLSTPIASRSQRIAPDRELQYRQWRIPAGTPVGMTLLLMHRDENLYPEPSKFDPGRWLDTWAEIYIVIATLVQRFDLQFDGVGLLDVEPVSDKWMAATARQNGFKALVTPRL</sequence>
<keyword evidence="4" id="KW-0479">Metal-binding</keyword>
<dbReference type="CDD" id="cd11062">
    <property type="entry name" value="CYP58-like"/>
    <property type="match status" value="1"/>
</dbReference>
<evidence type="ECO:0000256" key="1">
    <source>
        <dbReference type="ARBA" id="ARBA00001971"/>
    </source>
</evidence>
<dbReference type="GO" id="GO:0020037">
    <property type="term" value="F:heme binding"/>
    <property type="evidence" value="ECO:0007669"/>
    <property type="project" value="InterPro"/>
</dbReference>
<name>A0AAI8VX33_9PEZI</name>
<evidence type="ECO:0000256" key="5">
    <source>
        <dbReference type="ARBA" id="ARBA00023002"/>
    </source>
</evidence>
<keyword evidence="8" id="KW-0812">Transmembrane</keyword>
<accession>A0AAI8VX33</accession>
<keyword evidence="3" id="KW-0349">Heme</keyword>